<dbReference type="SUPFAM" id="SSF53756">
    <property type="entry name" value="UDP-Glycosyltransferase/glycogen phosphorylase"/>
    <property type="match status" value="1"/>
</dbReference>
<dbReference type="GO" id="GO:0016791">
    <property type="term" value="F:phosphatase activity"/>
    <property type="evidence" value="ECO:0007669"/>
    <property type="project" value="UniProtKB-ARBA"/>
</dbReference>
<sequence>MKSGNVALFNSPSQHLELRLTHQNMTVALKIALISIHGLFRGTAPELGRDADTGGQILYVLELAAALAERDDVEQVEIFTRRLEGAEIGSEYASPEEIISPKLKIVRLDCGTTRYLPKEQLWDYLDAFADHLVSYLHQQPRLPDVLHSHYADAGFVGVNVANRLALPLIHTGHSLGRVKSRRLLAVGATAAQLEHDYNMQRRIEAEETVLATADLIITSTHQEIEEQYGLYDHYLPEQMRVIAPGTDLKAFHPAEQAAKHIDSQLWGEFTKHLKYPDKPIILALSRPDRRKNITSLIEAYGQSTALQLQANLMIVAGNRDDIDDLDDAAREIFIEIFQFIDRYDLHGRVALPKHHGREQVPLIYRMVAATGGIFVNPALTEPFGLTLIEAAASGLPVVATEDGGPVDILANCRNGELIDPLEPTSITTALEKILADHDLWQSYRDAGLEGVKKYYSWQAHARQYVELLRDLPEPGQLRHKASTAQVQHRRAEKALVTDLDLSLIGDEAALQALLAMLHQHRHSTSFIIATGRRLDQALKLMKKHGIPEPDILITSSGTEVCYAPKLTTDVVWSRHIDHHWAPHKVREVLDQLPGLQRQPKEEQSRFKISYYFDPQKIEIERIKHLLHREELSVHVQVAFGQYLDILPQRASKGMAMRYVADRWQIPLEQIFVAGGSGADEDMMRGNTLAAVVANRHHEELSQLSAASDIYFAKSAYAAGIIEALEHYQFLESTARTPT</sequence>
<evidence type="ECO:0000256" key="1">
    <source>
        <dbReference type="ARBA" id="ARBA00006530"/>
    </source>
</evidence>
<comment type="similarity">
    <text evidence="1">Belongs to the glycosyltransferase 1 family.</text>
</comment>
<gene>
    <name evidence="9" type="ORF">MPL1_05102</name>
</gene>
<evidence type="ECO:0000256" key="5">
    <source>
        <dbReference type="ARBA" id="ARBA00047471"/>
    </source>
</evidence>
<evidence type="ECO:0000256" key="3">
    <source>
        <dbReference type="ARBA" id="ARBA00022676"/>
    </source>
</evidence>
<dbReference type="InterPro" id="IPR006380">
    <property type="entry name" value="SPP-like_dom"/>
</dbReference>
<proteinExistence type="inferred from homology"/>
<dbReference type="EC" id="2.4.1.14" evidence="2"/>
<dbReference type="InterPro" id="IPR036412">
    <property type="entry name" value="HAD-like_sf"/>
</dbReference>
<dbReference type="Gene3D" id="3.90.1070.10">
    <property type="match status" value="1"/>
</dbReference>
<evidence type="ECO:0000259" key="8">
    <source>
        <dbReference type="Pfam" id="PF05116"/>
    </source>
</evidence>
<organism evidence="9 10">
    <name type="scientific">Methylophaga lonarensis MPL</name>
    <dbReference type="NCBI Taxonomy" id="1286106"/>
    <lineage>
        <taxon>Bacteria</taxon>
        <taxon>Pseudomonadati</taxon>
        <taxon>Pseudomonadota</taxon>
        <taxon>Gammaproteobacteria</taxon>
        <taxon>Thiotrichales</taxon>
        <taxon>Piscirickettsiaceae</taxon>
        <taxon>Methylophaga</taxon>
    </lineage>
</organism>
<dbReference type="Pfam" id="PF00862">
    <property type="entry name" value="GT-B_Sucrose_synth"/>
    <property type="match status" value="1"/>
</dbReference>
<feature type="domain" description="Sucrose phosphatase-like" evidence="8">
    <location>
        <begin position="492"/>
        <end position="728"/>
    </location>
</feature>
<accession>M7P1N5</accession>
<dbReference type="InterPro" id="IPR006379">
    <property type="entry name" value="HAD-SF_hydro_IIB"/>
</dbReference>
<dbReference type="AlphaFoldDB" id="M7P1N5"/>
<keyword evidence="10" id="KW-1185">Reference proteome</keyword>
<evidence type="ECO:0000259" key="7">
    <source>
        <dbReference type="Pfam" id="PF00862"/>
    </source>
</evidence>
<dbReference type="InterPro" id="IPR001296">
    <property type="entry name" value="Glyco_trans_1"/>
</dbReference>
<dbReference type="InterPro" id="IPR044161">
    <property type="entry name" value="SPS"/>
</dbReference>
<dbReference type="eggNOG" id="COG0438">
    <property type="taxonomic scope" value="Bacteria"/>
</dbReference>
<keyword evidence="3" id="KW-0328">Glycosyltransferase</keyword>
<dbReference type="InterPro" id="IPR023214">
    <property type="entry name" value="HAD_sf"/>
</dbReference>
<dbReference type="GO" id="GO:0000287">
    <property type="term" value="F:magnesium ion binding"/>
    <property type="evidence" value="ECO:0007669"/>
    <property type="project" value="UniProtKB-ARBA"/>
</dbReference>
<dbReference type="NCBIfam" id="TIGR02472">
    <property type="entry name" value="sucr_P_syn_N"/>
    <property type="match status" value="1"/>
</dbReference>
<comment type="catalytic activity">
    <reaction evidence="5">
        <text>beta-D-fructose 6-phosphate + UDP-alpha-D-glucose = sucrose 6(F)-phosphate + UDP + H(+)</text>
        <dbReference type="Rhea" id="RHEA:22172"/>
        <dbReference type="ChEBI" id="CHEBI:15378"/>
        <dbReference type="ChEBI" id="CHEBI:57634"/>
        <dbReference type="ChEBI" id="CHEBI:57723"/>
        <dbReference type="ChEBI" id="CHEBI:58223"/>
        <dbReference type="ChEBI" id="CHEBI:58885"/>
        <dbReference type="EC" id="2.4.1.14"/>
    </reaction>
</comment>
<evidence type="ECO:0000256" key="4">
    <source>
        <dbReference type="ARBA" id="ARBA00022679"/>
    </source>
</evidence>
<evidence type="ECO:0000313" key="10">
    <source>
        <dbReference type="Proteomes" id="UP000012019"/>
    </source>
</evidence>
<dbReference type="InterPro" id="IPR012822">
    <property type="entry name" value="SucroseP_synth_GlycoTrfase_dom"/>
</dbReference>
<dbReference type="SUPFAM" id="SSF56784">
    <property type="entry name" value="HAD-like"/>
    <property type="match status" value="1"/>
</dbReference>
<reference evidence="9 10" key="1">
    <citation type="journal article" date="2013" name="Genome Announc.">
        <title>Draft Genome Sequence of Methylophaga lonarensis MPLT, a Haloalkaliphilic (Non-Methane-Utilizing) Methylotroph.</title>
        <authorList>
            <person name="Shetty S.A."/>
            <person name="Marathe N.P."/>
            <person name="Munot H."/>
            <person name="Antony C.P."/>
            <person name="Dhotre D.P."/>
            <person name="Murrell J.C."/>
            <person name="Shouche Y.S."/>
        </authorList>
    </citation>
    <scope>NUCLEOTIDE SEQUENCE [LARGE SCALE GENOMIC DNA]</scope>
    <source>
        <strain evidence="9 10">MPL</strain>
    </source>
</reference>
<dbReference type="PANTHER" id="PTHR46039">
    <property type="entry name" value="SUCROSE-PHOSPHATE SYNTHASE 3-RELATED"/>
    <property type="match status" value="1"/>
</dbReference>
<dbReference type="PATRIC" id="fig|1286106.3.peg.1024"/>
<dbReference type="Gene3D" id="3.40.50.1000">
    <property type="entry name" value="HAD superfamily/HAD-like"/>
    <property type="match status" value="1"/>
</dbReference>
<dbReference type="NCBIfam" id="TIGR02471">
    <property type="entry name" value="sucr_syn_bact_C"/>
    <property type="match status" value="1"/>
</dbReference>
<dbReference type="Pfam" id="PF00534">
    <property type="entry name" value="Glycos_transf_1"/>
    <property type="match status" value="1"/>
</dbReference>
<dbReference type="InterPro" id="IPR000368">
    <property type="entry name" value="Sucrose_synth_GT-B1"/>
</dbReference>
<feature type="domain" description="Glycosyl transferase family 1" evidence="6">
    <location>
        <begin position="269"/>
        <end position="444"/>
    </location>
</feature>
<dbReference type="PANTHER" id="PTHR46039:SF5">
    <property type="entry name" value="SUCROSE-PHOSPHATE SYNTHASE 3-RELATED"/>
    <property type="match status" value="1"/>
</dbReference>
<dbReference type="GO" id="GO:0046524">
    <property type="term" value="F:sucrose-phosphate synthase activity"/>
    <property type="evidence" value="ECO:0007669"/>
    <property type="project" value="UniProtKB-EC"/>
</dbReference>
<evidence type="ECO:0000259" key="6">
    <source>
        <dbReference type="Pfam" id="PF00534"/>
    </source>
</evidence>
<dbReference type="Pfam" id="PF05116">
    <property type="entry name" value="S6PP"/>
    <property type="match status" value="1"/>
</dbReference>
<feature type="domain" description="Sucrose synthase first GT-B" evidence="7">
    <location>
        <begin position="25"/>
        <end position="241"/>
    </location>
</feature>
<dbReference type="Gene3D" id="3.40.50.2000">
    <property type="entry name" value="Glycogen Phosphorylase B"/>
    <property type="match status" value="2"/>
</dbReference>
<name>M7P1N5_9GAMM</name>
<dbReference type="Proteomes" id="UP000012019">
    <property type="component" value="Unassembled WGS sequence"/>
</dbReference>
<protein>
    <recommendedName>
        <fullName evidence="2">sucrose-phosphate synthase</fullName>
        <ecNumber evidence="2">2.4.1.14</ecNumber>
    </recommendedName>
</protein>
<keyword evidence="4" id="KW-0808">Transferase</keyword>
<dbReference type="eggNOG" id="COG0561">
    <property type="taxonomic scope" value="Bacteria"/>
</dbReference>
<dbReference type="InterPro" id="IPR012821">
    <property type="entry name" value="Sucrose_P_synth_Pase-like_dom"/>
</dbReference>
<evidence type="ECO:0000256" key="2">
    <source>
        <dbReference type="ARBA" id="ARBA00012536"/>
    </source>
</evidence>
<dbReference type="NCBIfam" id="TIGR01484">
    <property type="entry name" value="HAD-SF-IIB"/>
    <property type="match status" value="1"/>
</dbReference>
<comment type="caution">
    <text evidence="9">The sequence shown here is derived from an EMBL/GenBank/DDBJ whole genome shotgun (WGS) entry which is preliminary data.</text>
</comment>
<dbReference type="EMBL" id="APHR01000024">
    <property type="protein sequence ID" value="EMR13401.1"/>
    <property type="molecule type" value="Genomic_DNA"/>
</dbReference>
<dbReference type="STRING" id="1286106.MPL1_05102"/>
<evidence type="ECO:0000313" key="9">
    <source>
        <dbReference type="EMBL" id="EMR13401.1"/>
    </source>
</evidence>